<proteinExistence type="predicted"/>
<keyword evidence="2" id="KW-1185">Reference proteome</keyword>
<gene>
    <name evidence="1" type="ORF">SLEP1_g3159</name>
</gene>
<dbReference type="EMBL" id="BPVZ01000003">
    <property type="protein sequence ID" value="GKU88954.1"/>
    <property type="molecule type" value="Genomic_DNA"/>
</dbReference>
<name>A0AAV5HSQ9_9ROSI</name>
<protein>
    <submittedName>
        <fullName evidence="1">Uncharacterized protein</fullName>
    </submittedName>
</protein>
<evidence type="ECO:0000313" key="2">
    <source>
        <dbReference type="Proteomes" id="UP001054252"/>
    </source>
</evidence>
<dbReference type="AlphaFoldDB" id="A0AAV5HSQ9"/>
<evidence type="ECO:0000313" key="1">
    <source>
        <dbReference type="EMBL" id="GKU88954.1"/>
    </source>
</evidence>
<accession>A0AAV5HSQ9</accession>
<comment type="caution">
    <text evidence="1">The sequence shown here is derived from an EMBL/GenBank/DDBJ whole genome shotgun (WGS) entry which is preliminary data.</text>
</comment>
<sequence length="39" mass="4082">MGEIPLVFWPICGGGVTVHVGALFTGYCSHPEGQHLTGI</sequence>
<organism evidence="1 2">
    <name type="scientific">Rubroshorea leprosula</name>
    <dbReference type="NCBI Taxonomy" id="152421"/>
    <lineage>
        <taxon>Eukaryota</taxon>
        <taxon>Viridiplantae</taxon>
        <taxon>Streptophyta</taxon>
        <taxon>Embryophyta</taxon>
        <taxon>Tracheophyta</taxon>
        <taxon>Spermatophyta</taxon>
        <taxon>Magnoliopsida</taxon>
        <taxon>eudicotyledons</taxon>
        <taxon>Gunneridae</taxon>
        <taxon>Pentapetalae</taxon>
        <taxon>rosids</taxon>
        <taxon>malvids</taxon>
        <taxon>Malvales</taxon>
        <taxon>Dipterocarpaceae</taxon>
        <taxon>Rubroshorea</taxon>
    </lineage>
</organism>
<dbReference type="Proteomes" id="UP001054252">
    <property type="component" value="Unassembled WGS sequence"/>
</dbReference>
<reference evidence="1 2" key="1">
    <citation type="journal article" date="2021" name="Commun. Biol.">
        <title>The genome of Shorea leprosula (Dipterocarpaceae) highlights the ecological relevance of drought in aseasonal tropical rainforests.</title>
        <authorList>
            <person name="Ng K.K.S."/>
            <person name="Kobayashi M.J."/>
            <person name="Fawcett J.A."/>
            <person name="Hatakeyama M."/>
            <person name="Paape T."/>
            <person name="Ng C.H."/>
            <person name="Ang C.C."/>
            <person name="Tnah L.H."/>
            <person name="Lee C.T."/>
            <person name="Nishiyama T."/>
            <person name="Sese J."/>
            <person name="O'Brien M.J."/>
            <person name="Copetti D."/>
            <person name="Mohd Noor M.I."/>
            <person name="Ong R.C."/>
            <person name="Putra M."/>
            <person name="Sireger I.Z."/>
            <person name="Indrioko S."/>
            <person name="Kosugi Y."/>
            <person name="Izuno A."/>
            <person name="Isagi Y."/>
            <person name="Lee S.L."/>
            <person name="Shimizu K.K."/>
        </authorList>
    </citation>
    <scope>NUCLEOTIDE SEQUENCE [LARGE SCALE GENOMIC DNA]</scope>
    <source>
        <strain evidence="1">214</strain>
    </source>
</reference>